<organism evidence="1">
    <name type="scientific">Anguilla anguilla</name>
    <name type="common">European freshwater eel</name>
    <name type="synonym">Muraena anguilla</name>
    <dbReference type="NCBI Taxonomy" id="7936"/>
    <lineage>
        <taxon>Eukaryota</taxon>
        <taxon>Metazoa</taxon>
        <taxon>Chordata</taxon>
        <taxon>Craniata</taxon>
        <taxon>Vertebrata</taxon>
        <taxon>Euteleostomi</taxon>
        <taxon>Actinopterygii</taxon>
        <taxon>Neopterygii</taxon>
        <taxon>Teleostei</taxon>
        <taxon>Anguilliformes</taxon>
        <taxon>Anguillidae</taxon>
        <taxon>Anguilla</taxon>
    </lineage>
</organism>
<proteinExistence type="predicted"/>
<protein>
    <submittedName>
        <fullName evidence="1">Uncharacterized protein</fullName>
    </submittedName>
</protein>
<dbReference type="EMBL" id="GBXM01081497">
    <property type="protein sequence ID" value="JAH27080.1"/>
    <property type="molecule type" value="Transcribed_RNA"/>
</dbReference>
<accession>A0A0E9RF20</accession>
<reference evidence="1" key="1">
    <citation type="submission" date="2014-11" db="EMBL/GenBank/DDBJ databases">
        <authorList>
            <person name="Amaro Gonzalez C."/>
        </authorList>
    </citation>
    <scope>NUCLEOTIDE SEQUENCE</scope>
</reference>
<dbReference type="AlphaFoldDB" id="A0A0E9RF20"/>
<evidence type="ECO:0000313" key="1">
    <source>
        <dbReference type="EMBL" id="JAH27080.1"/>
    </source>
</evidence>
<reference evidence="1" key="2">
    <citation type="journal article" date="2015" name="Fish Shellfish Immunol.">
        <title>Early steps in the European eel (Anguilla anguilla)-Vibrio vulnificus interaction in the gills: Role of the RtxA13 toxin.</title>
        <authorList>
            <person name="Callol A."/>
            <person name="Pajuelo D."/>
            <person name="Ebbesson L."/>
            <person name="Teles M."/>
            <person name="MacKenzie S."/>
            <person name="Amaro C."/>
        </authorList>
    </citation>
    <scope>NUCLEOTIDE SEQUENCE</scope>
</reference>
<sequence>MGNSYTRVRQIFILKNLWLVI</sequence>
<name>A0A0E9RF20_ANGAN</name>